<name>A0A6S6RC67_9FIRM</name>
<keyword evidence="4" id="KW-1185">Reference proteome</keyword>
<accession>A0A6S6RC67</accession>
<dbReference type="KEGG" id="acel:acsn021_40170"/>
<dbReference type="EMBL" id="AP023367">
    <property type="protein sequence ID" value="BCJ96448.1"/>
    <property type="molecule type" value="Genomic_DNA"/>
</dbReference>
<dbReference type="PANTHER" id="PTHR35146">
    <property type="entry name" value="UPF0178 PROTEIN YAII"/>
    <property type="match status" value="1"/>
</dbReference>
<protein>
    <recommendedName>
        <fullName evidence="2">UPF0178 protein acsn021_40170</fullName>
    </recommendedName>
</protein>
<evidence type="ECO:0000313" key="3">
    <source>
        <dbReference type="EMBL" id="BCJ96448.1"/>
    </source>
</evidence>
<organism evidence="3 4">
    <name type="scientific">Anaerocolumna cellulosilytica</name>
    <dbReference type="NCBI Taxonomy" id="433286"/>
    <lineage>
        <taxon>Bacteria</taxon>
        <taxon>Bacillati</taxon>
        <taxon>Bacillota</taxon>
        <taxon>Clostridia</taxon>
        <taxon>Lachnospirales</taxon>
        <taxon>Lachnospiraceae</taxon>
        <taxon>Anaerocolumna</taxon>
    </lineage>
</organism>
<comment type="similarity">
    <text evidence="1 2">Belongs to the UPF0178 family.</text>
</comment>
<dbReference type="Proteomes" id="UP000515561">
    <property type="component" value="Chromosome"/>
</dbReference>
<dbReference type="HAMAP" id="MF_00489">
    <property type="entry name" value="UPF0178"/>
    <property type="match status" value="1"/>
</dbReference>
<dbReference type="Pfam" id="PF02639">
    <property type="entry name" value="DUF188"/>
    <property type="match status" value="1"/>
</dbReference>
<evidence type="ECO:0000256" key="2">
    <source>
        <dbReference type="HAMAP-Rule" id="MF_00489"/>
    </source>
</evidence>
<dbReference type="PANTHER" id="PTHR35146:SF1">
    <property type="entry name" value="UPF0178 PROTEIN YAII"/>
    <property type="match status" value="1"/>
</dbReference>
<reference evidence="3 4" key="1">
    <citation type="journal article" date="2016" name="Int. J. Syst. Evol. Microbiol.">
        <title>Descriptions of Anaerotaenia torta gen. nov., sp. nov. and Anaerocolumna cellulosilytica gen. nov., sp. nov. isolated from a methanogenic reactor of cattle waste.</title>
        <authorList>
            <person name="Uek A."/>
            <person name="Ohtaki Y."/>
            <person name="Kaku N."/>
            <person name="Ueki K."/>
        </authorList>
    </citation>
    <scope>NUCLEOTIDE SEQUENCE [LARGE SCALE GENOMIC DNA]</scope>
    <source>
        <strain evidence="3 4">SN021</strain>
    </source>
</reference>
<evidence type="ECO:0000256" key="1">
    <source>
        <dbReference type="ARBA" id="ARBA00008522"/>
    </source>
</evidence>
<gene>
    <name evidence="3" type="ORF">acsn021_40170</name>
</gene>
<dbReference type="RefSeq" id="WP_184095418.1">
    <property type="nucleotide sequence ID" value="NZ_AP023367.1"/>
</dbReference>
<evidence type="ECO:0000313" key="4">
    <source>
        <dbReference type="Proteomes" id="UP000515561"/>
    </source>
</evidence>
<dbReference type="InterPro" id="IPR003791">
    <property type="entry name" value="UPF0178"/>
</dbReference>
<proteinExistence type="inferred from homology"/>
<dbReference type="NCBIfam" id="NF001095">
    <property type="entry name" value="PRK00124.1"/>
    <property type="match status" value="1"/>
</dbReference>
<sequence>MKILVDADACPVKHIIERVAKGLNIPVVMVIDTSHILESDYSKIIQVSKAPDAVDIALINRTNSGDIVVTQDYGVASMALGKRALAINQNGRYYTEENIDLLMFERHLSKKQRKAGGRIASMKKRSKEDDEKFELAFYKLCSQNKLKGIKVSKTD</sequence>
<dbReference type="AlphaFoldDB" id="A0A6S6RC67"/>